<dbReference type="Proteomes" id="UP000274122">
    <property type="component" value="Chromosome"/>
</dbReference>
<dbReference type="EMBL" id="LR134201">
    <property type="protein sequence ID" value="VEB95360.1"/>
    <property type="molecule type" value="Genomic_DNA"/>
</dbReference>
<dbReference type="PANTHER" id="PTHR40398:SF1">
    <property type="entry name" value="PTS SYSTEM GLUCITOL_SORBITOL-SPECIFIC EIIA COMPONENT"/>
    <property type="match status" value="1"/>
</dbReference>
<sequence>MIIYGARIVQAGPLVEDGLAYKMLITFDANGPADCLDYALALRPEVMHPTLPILPDGQLQMAGKEYRITAVGHEARHNLFELAHLTLIFDANLHARHAGCLHLSGTCPSLADLEGNLVISEAIS</sequence>
<evidence type="ECO:0000313" key="2">
    <source>
        <dbReference type="EMBL" id="VEB95360.1"/>
    </source>
</evidence>
<dbReference type="KEGG" id="clap:NCTC11466_00469"/>
<dbReference type="PROSITE" id="PS51097">
    <property type="entry name" value="PTS_EIIA_TYPE_5"/>
    <property type="match status" value="1"/>
</dbReference>
<dbReference type="GO" id="GO:0008982">
    <property type="term" value="F:protein-N(PI)-phosphohistidine-sugar phosphotransferase activity"/>
    <property type="evidence" value="ECO:0007669"/>
    <property type="project" value="InterPro"/>
</dbReference>
<proteinExistence type="predicted"/>
<dbReference type="GO" id="GO:0005737">
    <property type="term" value="C:cytoplasm"/>
    <property type="evidence" value="ECO:0007669"/>
    <property type="project" value="InterPro"/>
</dbReference>
<evidence type="ECO:0000256" key="1">
    <source>
        <dbReference type="PROSITE-ProRule" id="PRU00420"/>
    </source>
</evidence>
<dbReference type="GO" id="GO:0009401">
    <property type="term" value="P:phosphoenolpyruvate-dependent sugar phosphotransferase system"/>
    <property type="evidence" value="ECO:0007669"/>
    <property type="project" value="InterPro"/>
</dbReference>
<dbReference type="PANTHER" id="PTHR40398">
    <property type="entry name" value="PTS SYSTEM GLUCITOL/SORBITOL-SPECIFIC EIIA COMPONENT"/>
    <property type="match status" value="1"/>
</dbReference>
<dbReference type="InterPro" id="IPR036665">
    <property type="entry name" value="PTS_IIA_glucitol/sorbitol_sf"/>
</dbReference>
<dbReference type="Gene3D" id="2.40.33.40">
    <property type="entry name" value="Phosphotransferase system, glucitol/sorbitol-specific IIA component"/>
    <property type="match status" value="1"/>
</dbReference>
<dbReference type="SUPFAM" id="SSF141530">
    <property type="entry name" value="PTSIIA/GutA-like"/>
    <property type="match status" value="1"/>
</dbReference>
<protein>
    <submittedName>
        <fullName evidence="2">PTS system glucitol/sorbitol-specific transporter subunit IIA</fullName>
    </submittedName>
</protein>
<comment type="caution">
    <text evidence="1">Lacks conserved residue(s) required for the propagation of feature annotation.</text>
</comment>
<gene>
    <name evidence="2" type="ORF">NCTC11466_00469</name>
</gene>
<organism evidence="2 3">
    <name type="scientific">Cedecea lapagei</name>
    <dbReference type="NCBI Taxonomy" id="158823"/>
    <lineage>
        <taxon>Bacteria</taxon>
        <taxon>Pseudomonadati</taxon>
        <taxon>Pseudomonadota</taxon>
        <taxon>Gammaproteobacteria</taxon>
        <taxon>Enterobacterales</taxon>
        <taxon>Enterobacteriaceae</taxon>
        <taxon>Cedecea</taxon>
    </lineage>
</organism>
<dbReference type="GO" id="GO:0016301">
    <property type="term" value="F:kinase activity"/>
    <property type="evidence" value="ECO:0007669"/>
    <property type="project" value="TreeGrafter"/>
</dbReference>
<keyword evidence="3" id="KW-1185">Reference proteome</keyword>
<reference evidence="2 3" key="1">
    <citation type="submission" date="2018-12" db="EMBL/GenBank/DDBJ databases">
        <authorList>
            <consortium name="Pathogen Informatics"/>
        </authorList>
    </citation>
    <scope>NUCLEOTIDE SEQUENCE [LARGE SCALE GENOMIC DNA]</scope>
    <source>
        <strain evidence="2 3">NCTC11466</strain>
    </source>
</reference>
<dbReference type="RefSeq" id="WP_126354482.1">
    <property type="nucleotide sequence ID" value="NZ_LR134201.1"/>
</dbReference>
<evidence type="ECO:0000313" key="3">
    <source>
        <dbReference type="Proteomes" id="UP000274122"/>
    </source>
</evidence>
<dbReference type="OrthoDB" id="5113885at2"/>
<accession>A0A447UXD8</accession>
<dbReference type="InterPro" id="IPR004716">
    <property type="entry name" value="PTS_IIA_glucitol/sorbitol-sp"/>
</dbReference>
<dbReference type="AlphaFoldDB" id="A0A447UXD8"/>
<dbReference type="Pfam" id="PF03829">
    <property type="entry name" value="PTSIIA_gutA"/>
    <property type="match status" value="1"/>
</dbReference>
<name>A0A447UXD8_9ENTR</name>